<name>A0A074L060_9BACT</name>
<dbReference type="EMBL" id="JMIH01000014">
    <property type="protein sequence ID" value="KEO74559.1"/>
    <property type="molecule type" value="Genomic_DNA"/>
</dbReference>
<dbReference type="RefSeq" id="WP_035070395.1">
    <property type="nucleotide sequence ID" value="NZ_JMIH01000014.1"/>
</dbReference>
<dbReference type="AlphaFoldDB" id="A0A074L060"/>
<dbReference type="OrthoDB" id="5187906at2"/>
<dbReference type="Proteomes" id="UP000027821">
    <property type="component" value="Unassembled WGS sequence"/>
</dbReference>
<evidence type="ECO:0008006" key="3">
    <source>
        <dbReference type="Google" id="ProtNLM"/>
    </source>
</evidence>
<comment type="caution">
    <text evidence="1">The sequence shown here is derived from an EMBL/GenBank/DDBJ whole genome shotgun (WGS) entry which is preliminary data.</text>
</comment>
<keyword evidence="2" id="KW-1185">Reference proteome</keyword>
<proteinExistence type="predicted"/>
<organism evidence="1 2">
    <name type="scientific">Anditalea andensis</name>
    <dbReference type="NCBI Taxonomy" id="1048983"/>
    <lineage>
        <taxon>Bacteria</taxon>
        <taxon>Pseudomonadati</taxon>
        <taxon>Bacteroidota</taxon>
        <taxon>Cytophagia</taxon>
        <taxon>Cytophagales</taxon>
        <taxon>Cytophagaceae</taxon>
        <taxon>Anditalea</taxon>
    </lineage>
</organism>
<evidence type="ECO:0000313" key="1">
    <source>
        <dbReference type="EMBL" id="KEO74559.1"/>
    </source>
</evidence>
<evidence type="ECO:0000313" key="2">
    <source>
        <dbReference type="Proteomes" id="UP000027821"/>
    </source>
</evidence>
<gene>
    <name evidence="1" type="ORF">EL17_02475</name>
</gene>
<accession>A0A074L060</accession>
<reference evidence="1 2" key="1">
    <citation type="submission" date="2014-04" db="EMBL/GenBank/DDBJ databases">
        <title>Characterization and application of a salt tolerant electro-active bacterium.</title>
        <authorList>
            <person name="Yang L."/>
            <person name="Wei S."/>
            <person name="Tay Q.X.M."/>
        </authorList>
    </citation>
    <scope>NUCLEOTIDE SEQUENCE [LARGE SCALE GENOMIC DNA]</scope>
    <source>
        <strain evidence="1 2">LY1</strain>
    </source>
</reference>
<dbReference type="STRING" id="1048983.EL17_02475"/>
<dbReference type="eggNOG" id="COG4068">
    <property type="taxonomic scope" value="Bacteria"/>
</dbReference>
<sequence length="118" mass="14145">METKLCLKCKKPLKGRSDKKFCDDLCRNSFNNQAKASSNNYVRNISNALRKNRSILEGFLHDQKTLKVTRENMIDKGFQFKYHTDIFINKNRTSYYFCFEYGYLELDNDMYLIVRRND</sequence>
<protein>
    <recommendedName>
        <fullName evidence="3">DUF2116 family Zn-ribbon domain-containing protein</fullName>
    </recommendedName>
</protein>